<feature type="transmembrane region" description="Helical" evidence="2">
    <location>
        <begin position="131"/>
        <end position="149"/>
    </location>
</feature>
<evidence type="ECO:0000313" key="4">
    <source>
        <dbReference type="EMBL" id="NVH57590.1"/>
    </source>
</evidence>
<evidence type="ECO:0000313" key="6">
    <source>
        <dbReference type="Proteomes" id="UP000701680"/>
    </source>
</evidence>
<feature type="transmembrane region" description="Helical" evidence="2">
    <location>
        <begin position="82"/>
        <end position="101"/>
    </location>
</feature>
<evidence type="ECO:0000256" key="1">
    <source>
        <dbReference type="SAM" id="MobiDB-lite"/>
    </source>
</evidence>
<dbReference type="EMBL" id="JAAIUO010000001">
    <property type="protein sequence ID" value="NSK13281.1"/>
    <property type="molecule type" value="Genomic_DNA"/>
</dbReference>
<feature type="transmembrane region" description="Helical" evidence="2">
    <location>
        <begin position="55"/>
        <end position="76"/>
    </location>
</feature>
<evidence type="ECO:0000313" key="3">
    <source>
        <dbReference type="EMBL" id="NSK13281.1"/>
    </source>
</evidence>
<evidence type="ECO:0000313" key="5">
    <source>
        <dbReference type="Proteomes" id="UP000528555"/>
    </source>
</evidence>
<keyword evidence="2" id="KW-0812">Transmembrane</keyword>
<feature type="transmembrane region" description="Helical" evidence="2">
    <location>
        <begin position="154"/>
        <end position="176"/>
    </location>
</feature>
<feature type="transmembrane region" description="Helical" evidence="2">
    <location>
        <begin position="106"/>
        <end position="125"/>
    </location>
</feature>
<dbReference type="EMBL" id="JAAITX010000001">
    <property type="protein sequence ID" value="NVH57590.1"/>
    <property type="molecule type" value="Genomic_DNA"/>
</dbReference>
<keyword evidence="2" id="KW-1133">Transmembrane helix</keyword>
<reference evidence="5 6" key="1">
    <citation type="journal article" date="2020" name="Cell Host Microbe">
        <title>Functional and Genomic Variation between Human-Derived Isolates of Lachnospiraceae Reveals Inter- and Intra-Species Diversity.</title>
        <authorList>
            <person name="Sorbara M.T."/>
            <person name="Littmann E.R."/>
            <person name="Fontana E."/>
            <person name="Moody T.U."/>
            <person name="Kohout C.E."/>
            <person name="Gjonbalaj M."/>
            <person name="Eaton V."/>
            <person name="Seok R."/>
            <person name="Leiner I.M."/>
            <person name="Pamer E.G."/>
        </authorList>
    </citation>
    <scope>NUCLEOTIDE SEQUENCE [LARGE SCALE GENOMIC DNA]</scope>
    <source>
        <strain evidence="4 5">MSK.17.11</strain>
        <strain evidence="3 6">MSK.17.38</strain>
    </source>
</reference>
<dbReference type="RefSeq" id="WP_173814069.1">
    <property type="nucleotide sequence ID" value="NZ_JAAITX010000001.1"/>
</dbReference>
<gene>
    <name evidence="4" type="ORF">G5A66_02765</name>
    <name evidence="3" type="ORF">G5A75_00045</name>
</gene>
<dbReference type="AlphaFoldDB" id="A0A850HGB6"/>
<accession>A0A850HGB6</accession>
<sequence>MMNEASLIMESLTGGADGPTSVFVALPKELEMIILIAALVIGVVFCLFGQKIIRVIGVVTGLLTGAVLGTVAAVVFGLSGGAFVGCVAGTGLLLAILFGIFRKAGVFWSVLVLSAEIVSGIGLLISPSYFLMISIAGLVVGLLLAILAVKQEELVAVSVTAISGGLMTGSAASWFIQGRIGLLTWVITVLLAVLGMVVQFMMHSRKMGRKEKIHSEKFREAVSMESEVEKARMVLDDELAGDADEDADEDMQDIDDDDDDIEIMNTEDL</sequence>
<feature type="transmembrane region" description="Helical" evidence="2">
    <location>
        <begin position="182"/>
        <end position="202"/>
    </location>
</feature>
<dbReference type="Proteomes" id="UP000701680">
    <property type="component" value="Unassembled WGS sequence"/>
</dbReference>
<feature type="transmembrane region" description="Helical" evidence="2">
    <location>
        <begin position="30"/>
        <end position="48"/>
    </location>
</feature>
<proteinExistence type="predicted"/>
<evidence type="ECO:0000256" key="2">
    <source>
        <dbReference type="SAM" id="Phobius"/>
    </source>
</evidence>
<protein>
    <submittedName>
        <fullName evidence="4">TMEM198/TM7SF3 family protein</fullName>
    </submittedName>
</protein>
<keyword evidence="2" id="KW-0472">Membrane</keyword>
<organism evidence="4 5">
    <name type="scientific">Dorea phocaeensis</name>
    <dbReference type="NCBI Taxonomy" id="2040291"/>
    <lineage>
        <taxon>Bacteria</taxon>
        <taxon>Bacillati</taxon>
        <taxon>Bacillota</taxon>
        <taxon>Clostridia</taxon>
        <taxon>Lachnospirales</taxon>
        <taxon>Lachnospiraceae</taxon>
        <taxon>Dorea</taxon>
    </lineage>
</organism>
<name>A0A850HGB6_9FIRM</name>
<keyword evidence="5" id="KW-1185">Reference proteome</keyword>
<dbReference type="Proteomes" id="UP000528555">
    <property type="component" value="Unassembled WGS sequence"/>
</dbReference>
<comment type="caution">
    <text evidence="4">The sequence shown here is derived from an EMBL/GenBank/DDBJ whole genome shotgun (WGS) entry which is preliminary data.</text>
</comment>
<reference evidence="4" key="2">
    <citation type="submission" date="2020-02" db="EMBL/GenBank/DDBJ databases">
        <authorList>
            <person name="Littmann E."/>
            <person name="Sorbara M."/>
        </authorList>
    </citation>
    <scope>NUCLEOTIDE SEQUENCE</scope>
    <source>
        <strain evidence="4">MSK.17.11</strain>
        <strain evidence="3">MSK.17.38</strain>
    </source>
</reference>
<feature type="region of interest" description="Disordered" evidence="1">
    <location>
        <begin position="239"/>
        <end position="269"/>
    </location>
</feature>